<dbReference type="GO" id="GO:0022857">
    <property type="term" value="F:transmembrane transporter activity"/>
    <property type="evidence" value="ECO:0007669"/>
    <property type="project" value="InterPro"/>
</dbReference>
<dbReference type="Proteomes" id="UP000617681">
    <property type="component" value="Chromosome"/>
</dbReference>
<gene>
    <name evidence="10" type="ORF">I6J21_03875</name>
</gene>
<evidence type="ECO:0000256" key="8">
    <source>
        <dbReference type="SAM" id="MobiDB-lite"/>
    </source>
</evidence>
<dbReference type="GO" id="GO:0033214">
    <property type="term" value="P:siderophore-iron import into cell"/>
    <property type="evidence" value="ECO:0007669"/>
    <property type="project" value="TreeGrafter"/>
</dbReference>
<dbReference type="RefSeq" id="WP_005395168.1">
    <property type="nucleotide sequence ID" value="NZ_CP069534.1"/>
</dbReference>
<keyword evidence="3" id="KW-0813">Transport</keyword>
<dbReference type="InterPro" id="IPR000522">
    <property type="entry name" value="ABC_transptr_permease_BtuC"/>
</dbReference>
<dbReference type="PANTHER" id="PTHR30472">
    <property type="entry name" value="FERRIC ENTEROBACTIN TRANSPORT SYSTEM PERMEASE PROTEIN"/>
    <property type="match status" value="1"/>
</dbReference>
<name>A0AAX1LA88_9CORY</name>
<feature type="transmembrane region" description="Helical" evidence="9">
    <location>
        <begin position="118"/>
        <end position="137"/>
    </location>
</feature>
<feature type="transmembrane region" description="Helical" evidence="9">
    <location>
        <begin position="331"/>
        <end position="351"/>
    </location>
</feature>
<feature type="transmembrane region" description="Helical" evidence="9">
    <location>
        <begin position="261"/>
        <end position="294"/>
    </location>
</feature>
<keyword evidence="4" id="KW-1003">Cell membrane</keyword>
<evidence type="ECO:0000313" key="11">
    <source>
        <dbReference type="Proteomes" id="UP000617681"/>
    </source>
</evidence>
<keyword evidence="5 9" id="KW-0812">Transmembrane</keyword>
<evidence type="ECO:0000256" key="6">
    <source>
        <dbReference type="ARBA" id="ARBA00022989"/>
    </source>
</evidence>
<evidence type="ECO:0000256" key="4">
    <source>
        <dbReference type="ARBA" id="ARBA00022475"/>
    </source>
</evidence>
<comment type="similarity">
    <text evidence="2">Belongs to the binding-protein-dependent transport system permease family. FecCD subfamily.</text>
</comment>
<feature type="transmembrane region" description="Helical" evidence="9">
    <location>
        <begin position="171"/>
        <end position="192"/>
    </location>
</feature>
<sequence>MTQIVKTKPVDASTTATEGASTSKNRRRGPFGTAHGRRVYAVTFVVVLACCVLFTSGLLMYKNPMEFGTPGFWLIAKRRAVSLVAMAIVAVCQSLATVCFHTVTSNRILTPSIMGFESLYRLIATATVFFLGSAALVHFEGIGLFLLQVALMVGLSLALYGWLFIGGVKNLHLMLLVGIVIGGGLGSVATFMQRMLYPSEFDVLAARLFGSVNNADAALFPVAIPLVVLAAAGLFALSGKLNLISLGEDIAINLGVNHKRVVIAVLALVSVLMAVSTSLVGPMTFLGFLVATLTYQSCDTYDHRRLLPLSVFMCYAILTGAYFFMNHVFHAQGVVSVVIELVGGLAFLWVIMKKGRL</sequence>
<feature type="transmembrane region" description="Helical" evidence="9">
    <location>
        <begin position="306"/>
        <end position="325"/>
    </location>
</feature>
<evidence type="ECO:0000256" key="3">
    <source>
        <dbReference type="ARBA" id="ARBA00022448"/>
    </source>
</evidence>
<dbReference type="GO" id="GO:0005886">
    <property type="term" value="C:plasma membrane"/>
    <property type="evidence" value="ECO:0007669"/>
    <property type="project" value="UniProtKB-SubCell"/>
</dbReference>
<keyword evidence="7 9" id="KW-0472">Membrane</keyword>
<dbReference type="Gene3D" id="1.10.3470.10">
    <property type="entry name" value="ABC transporter involved in vitamin B12 uptake, BtuC"/>
    <property type="match status" value="1"/>
</dbReference>
<evidence type="ECO:0000256" key="2">
    <source>
        <dbReference type="ARBA" id="ARBA00007935"/>
    </source>
</evidence>
<organism evidence="10 11">
    <name type="scientific">Corynebacterium glucuronolyticum</name>
    <dbReference type="NCBI Taxonomy" id="39791"/>
    <lineage>
        <taxon>Bacteria</taxon>
        <taxon>Bacillati</taxon>
        <taxon>Actinomycetota</taxon>
        <taxon>Actinomycetes</taxon>
        <taxon>Mycobacteriales</taxon>
        <taxon>Corynebacteriaceae</taxon>
        <taxon>Corynebacterium</taxon>
    </lineage>
</organism>
<dbReference type="Pfam" id="PF01032">
    <property type="entry name" value="FecCD"/>
    <property type="match status" value="1"/>
</dbReference>
<dbReference type="EMBL" id="CP069534">
    <property type="protein sequence ID" value="QRP71295.1"/>
    <property type="molecule type" value="Genomic_DNA"/>
</dbReference>
<accession>A0AAX1LA88</accession>
<feature type="transmembrane region" description="Helical" evidence="9">
    <location>
        <begin position="39"/>
        <end position="61"/>
    </location>
</feature>
<evidence type="ECO:0000256" key="7">
    <source>
        <dbReference type="ARBA" id="ARBA00023136"/>
    </source>
</evidence>
<feature type="transmembrane region" description="Helical" evidence="9">
    <location>
        <begin position="144"/>
        <end position="165"/>
    </location>
</feature>
<feature type="transmembrane region" description="Helical" evidence="9">
    <location>
        <begin position="81"/>
        <end position="103"/>
    </location>
</feature>
<dbReference type="AlphaFoldDB" id="A0AAX1LA88"/>
<evidence type="ECO:0000256" key="9">
    <source>
        <dbReference type="SAM" id="Phobius"/>
    </source>
</evidence>
<dbReference type="InterPro" id="IPR037294">
    <property type="entry name" value="ABC_BtuC-like"/>
</dbReference>
<evidence type="ECO:0000313" key="10">
    <source>
        <dbReference type="EMBL" id="QRP71295.1"/>
    </source>
</evidence>
<dbReference type="SUPFAM" id="SSF81345">
    <property type="entry name" value="ABC transporter involved in vitamin B12 uptake, BtuC"/>
    <property type="match status" value="1"/>
</dbReference>
<dbReference type="PANTHER" id="PTHR30472:SF19">
    <property type="entry name" value="PETROBACTIN IMPORT SYSTEM PERMEASE PROTEIN YCLO"/>
    <property type="match status" value="1"/>
</dbReference>
<keyword evidence="6 9" id="KW-1133">Transmembrane helix</keyword>
<proteinExistence type="inferred from homology"/>
<feature type="transmembrane region" description="Helical" evidence="9">
    <location>
        <begin position="217"/>
        <end position="241"/>
    </location>
</feature>
<comment type="subcellular location">
    <subcellularLocation>
        <location evidence="1">Cell membrane</location>
        <topology evidence="1">Multi-pass membrane protein</topology>
    </subcellularLocation>
</comment>
<feature type="compositionally biased region" description="Low complexity" evidence="8">
    <location>
        <begin position="12"/>
        <end position="23"/>
    </location>
</feature>
<reference evidence="10" key="1">
    <citation type="submission" date="2021-02" db="EMBL/GenBank/DDBJ databases">
        <title>FDA dAtabase for Regulatory Grade micrObial Sequences (FDA-ARGOS): Supporting development and validation of Infectious Disease Dx tests.</title>
        <authorList>
            <person name="Sproer C."/>
            <person name="Gronow S."/>
            <person name="Severitt S."/>
            <person name="Schroder I."/>
            <person name="Tallon L."/>
            <person name="Sadzewicz L."/>
            <person name="Zhao X."/>
            <person name="Boylan J."/>
            <person name="Ott S."/>
            <person name="Bowen H."/>
            <person name="Vavikolanu K."/>
            <person name="Mehta A."/>
            <person name="Aluvathingal J."/>
            <person name="Nadendla S."/>
            <person name="Lowell S."/>
            <person name="Myers T."/>
            <person name="Yan Y."/>
            <person name="Sichtig H."/>
        </authorList>
    </citation>
    <scope>NUCLEOTIDE SEQUENCE</scope>
    <source>
        <strain evidence="10">FDAARGOS_1191</strain>
    </source>
</reference>
<feature type="region of interest" description="Disordered" evidence="8">
    <location>
        <begin position="1"/>
        <end position="30"/>
    </location>
</feature>
<protein>
    <submittedName>
        <fullName evidence="10">Iron chelate uptake ABC transporter family permease subunit</fullName>
    </submittedName>
</protein>
<evidence type="ECO:0000256" key="1">
    <source>
        <dbReference type="ARBA" id="ARBA00004651"/>
    </source>
</evidence>
<evidence type="ECO:0000256" key="5">
    <source>
        <dbReference type="ARBA" id="ARBA00022692"/>
    </source>
</evidence>